<dbReference type="Proteomes" id="UP000807115">
    <property type="component" value="Chromosome 10"/>
</dbReference>
<evidence type="ECO:0000313" key="2">
    <source>
        <dbReference type="Proteomes" id="UP000807115"/>
    </source>
</evidence>
<dbReference type="EMBL" id="CM027689">
    <property type="protein sequence ID" value="KAG0515681.1"/>
    <property type="molecule type" value="Genomic_DNA"/>
</dbReference>
<accession>A0A921U2N0</accession>
<comment type="caution">
    <text evidence="1">The sequence shown here is derived from an EMBL/GenBank/DDBJ whole genome shotgun (WGS) entry which is preliminary data.</text>
</comment>
<protein>
    <submittedName>
        <fullName evidence="1">Uncharacterized protein</fullName>
    </submittedName>
</protein>
<organism evidence="1 2">
    <name type="scientific">Sorghum bicolor</name>
    <name type="common">Sorghum</name>
    <name type="synonym">Sorghum vulgare</name>
    <dbReference type="NCBI Taxonomy" id="4558"/>
    <lineage>
        <taxon>Eukaryota</taxon>
        <taxon>Viridiplantae</taxon>
        <taxon>Streptophyta</taxon>
        <taxon>Embryophyta</taxon>
        <taxon>Tracheophyta</taxon>
        <taxon>Spermatophyta</taxon>
        <taxon>Magnoliopsida</taxon>
        <taxon>Liliopsida</taxon>
        <taxon>Poales</taxon>
        <taxon>Poaceae</taxon>
        <taxon>PACMAD clade</taxon>
        <taxon>Panicoideae</taxon>
        <taxon>Andropogonodae</taxon>
        <taxon>Andropogoneae</taxon>
        <taxon>Sorghinae</taxon>
        <taxon>Sorghum</taxon>
    </lineage>
</organism>
<reference evidence="1" key="1">
    <citation type="journal article" date="2019" name="BMC Genomics">
        <title>A new reference genome for Sorghum bicolor reveals high levels of sequence similarity between sweet and grain genotypes: implications for the genetics of sugar metabolism.</title>
        <authorList>
            <person name="Cooper E.A."/>
            <person name="Brenton Z.W."/>
            <person name="Flinn B.S."/>
            <person name="Jenkins J."/>
            <person name="Shu S."/>
            <person name="Flowers D."/>
            <person name="Luo F."/>
            <person name="Wang Y."/>
            <person name="Xia P."/>
            <person name="Barry K."/>
            <person name="Daum C."/>
            <person name="Lipzen A."/>
            <person name="Yoshinaga Y."/>
            <person name="Schmutz J."/>
            <person name="Saski C."/>
            <person name="Vermerris W."/>
            <person name="Kresovich S."/>
        </authorList>
    </citation>
    <scope>NUCLEOTIDE SEQUENCE</scope>
</reference>
<dbReference type="AlphaFoldDB" id="A0A921U2N0"/>
<gene>
    <name evidence="1" type="ORF">BDA96_10G300000</name>
</gene>
<sequence>MWVLHRRRAAQCLSSRPWHQGPLEWHGDRAIGGTMTQTIILLWFTCRTDWNKEVEKGRVRLDKWEDKNRGEARFQTERSPACRGAKQNYIFIYILIMIRS</sequence>
<evidence type="ECO:0000313" key="1">
    <source>
        <dbReference type="EMBL" id="KAG0515681.1"/>
    </source>
</evidence>
<proteinExistence type="predicted"/>
<name>A0A921U2N0_SORBI</name>
<reference evidence="1" key="2">
    <citation type="submission" date="2020-10" db="EMBL/GenBank/DDBJ databases">
        <authorList>
            <person name="Cooper E.A."/>
            <person name="Brenton Z.W."/>
            <person name="Flinn B.S."/>
            <person name="Jenkins J."/>
            <person name="Shu S."/>
            <person name="Flowers D."/>
            <person name="Luo F."/>
            <person name="Wang Y."/>
            <person name="Xia P."/>
            <person name="Barry K."/>
            <person name="Daum C."/>
            <person name="Lipzen A."/>
            <person name="Yoshinaga Y."/>
            <person name="Schmutz J."/>
            <person name="Saski C."/>
            <person name="Vermerris W."/>
            <person name="Kresovich S."/>
        </authorList>
    </citation>
    <scope>NUCLEOTIDE SEQUENCE</scope>
</reference>